<reference evidence="1" key="1">
    <citation type="submission" date="2020-05" db="EMBL/GenBank/DDBJ databases">
        <title>Phylogenomic resolution of chytrid fungi.</title>
        <authorList>
            <person name="Stajich J.E."/>
            <person name="Amses K."/>
            <person name="Simmons R."/>
            <person name="Seto K."/>
            <person name="Myers J."/>
            <person name="Bonds A."/>
            <person name="Quandt C.A."/>
            <person name="Barry K."/>
            <person name="Liu P."/>
            <person name="Grigoriev I."/>
            <person name="Longcore J.E."/>
            <person name="James T.Y."/>
        </authorList>
    </citation>
    <scope>NUCLEOTIDE SEQUENCE</scope>
    <source>
        <strain evidence="1">JEL0379</strain>
    </source>
</reference>
<protein>
    <submittedName>
        <fullName evidence="1">Uncharacterized protein</fullName>
    </submittedName>
</protein>
<evidence type="ECO:0000313" key="2">
    <source>
        <dbReference type="Proteomes" id="UP001212152"/>
    </source>
</evidence>
<sequence length="148" mass="16460">MLTPNGYGVSKSGPRVEGATTGFSLPLIIAREGSMIRLGSYTVSTYDFDYDPLIELDTSILGGEQWRLVSLYRFHAGTVEFAAESTDEIEDTLRVEAEAFADDWVRALEDRGYADTRQAIAVILSGERVTMEDKQMDAEEEPLVRSKL</sequence>
<dbReference type="EMBL" id="JADGJQ010000016">
    <property type="protein sequence ID" value="KAJ3180503.1"/>
    <property type="molecule type" value="Genomic_DNA"/>
</dbReference>
<comment type="caution">
    <text evidence="1">The sequence shown here is derived from an EMBL/GenBank/DDBJ whole genome shotgun (WGS) entry which is preliminary data.</text>
</comment>
<gene>
    <name evidence="1" type="ORF">HDU87_002012</name>
</gene>
<dbReference type="Proteomes" id="UP001212152">
    <property type="component" value="Unassembled WGS sequence"/>
</dbReference>
<proteinExistence type="predicted"/>
<evidence type="ECO:0000313" key="1">
    <source>
        <dbReference type="EMBL" id="KAJ3180503.1"/>
    </source>
</evidence>
<keyword evidence="2" id="KW-1185">Reference proteome</keyword>
<dbReference type="AlphaFoldDB" id="A0AAD5XRN3"/>
<name>A0AAD5XRN3_9FUNG</name>
<accession>A0AAD5XRN3</accession>
<organism evidence="1 2">
    <name type="scientific">Geranomyces variabilis</name>
    <dbReference type="NCBI Taxonomy" id="109894"/>
    <lineage>
        <taxon>Eukaryota</taxon>
        <taxon>Fungi</taxon>
        <taxon>Fungi incertae sedis</taxon>
        <taxon>Chytridiomycota</taxon>
        <taxon>Chytridiomycota incertae sedis</taxon>
        <taxon>Chytridiomycetes</taxon>
        <taxon>Spizellomycetales</taxon>
        <taxon>Powellomycetaceae</taxon>
        <taxon>Geranomyces</taxon>
    </lineage>
</organism>